<keyword evidence="1" id="KW-0812">Transmembrane</keyword>
<organism evidence="2 3">
    <name type="scientific">Cellulophaga algicola (strain DSM 14237 / IC166 / ACAM 630)</name>
    <dbReference type="NCBI Taxonomy" id="688270"/>
    <lineage>
        <taxon>Bacteria</taxon>
        <taxon>Pseudomonadati</taxon>
        <taxon>Bacteroidota</taxon>
        <taxon>Flavobacteriia</taxon>
        <taxon>Flavobacteriales</taxon>
        <taxon>Flavobacteriaceae</taxon>
        <taxon>Cellulophaga</taxon>
    </lineage>
</organism>
<proteinExistence type="predicted"/>
<dbReference type="KEGG" id="cao:Celal_0820"/>
<gene>
    <name evidence="2" type="ordered locus">Celal_0820</name>
</gene>
<protein>
    <submittedName>
        <fullName evidence="2">Membrane protein</fullName>
    </submittedName>
</protein>
<name>E6XEU8_CELAD</name>
<dbReference type="AlphaFoldDB" id="E6XEU8"/>
<dbReference type="OrthoDB" id="1036975at2"/>
<accession>E6XEU8</accession>
<evidence type="ECO:0000256" key="1">
    <source>
        <dbReference type="SAM" id="Phobius"/>
    </source>
</evidence>
<feature type="transmembrane region" description="Helical" evidence="1">
    <location>
        <begin position="20"/>
        <end position="39"/>
    </location>
</feature>
<keyword evidence="3" id="KW-1185">Reference proteome</keyword>
<reference evidence="2 3" key="1">
    <citation type="journal article" date="2010" name="Stand. Genomic Sci.">
        <title>Complete genome sequence of Cellulophaga algicola type strain (IC166).</title>
        <authorList>
            <person name="Abt B."/>
            <person name="Lu M."/>
            <person name="Misra M."/>
            <person name="Han C."/>
            <person name="Nolan M."/>
            <person name="Lucas S."/>
            <person name="Hammon N."/>
            <person name="Deshpande S."/>
            <person name="Cheng J.F."/>
            <person name="Tapia R."/>
            <person name="Goodwin L."/>
            <person name="Pitluck S."/>
            <person name="Liolios K."/>
            <person name="Pagani I."/>
            <person name="Ivanova N."/>
            <person name="Mavromatis K."/>
            <person name="Ovchinikova G."/>
            <person name="Pati A."/>
            <person name="Chen A."/>
            <person name="Palaniappan K."/>
            <person name="Land M."/>
            <person name="Hauser L."/>
            <person name="Chang Y.J."/>
            <person name="Jeffries C.D."/>
            <person name="Detter J.C."/>
            <person name="Brambilla E."/>
            <person name="Rohde M."/>
            <person name="Tindall B.J."/>
            <person name="Goker M."/>
            <person name="Woyke T."/>
            <person name="Bristow J."/>
            <person name="Eisen J.A."/>
            <person name="Markowitz V."/>
            <person name="Hugenholtz P."/>
            <person name="Kyrpides N.C."/>
            <person name="Klenk H.P."/>
            <person name="Lapidus A."/>
        </authorList>
    </citation>
    <scope>NUCLEOTIDE SEQUENCE [LARGE SCALE GENOMIC DNA]</scope>
    <source>
        <strain evidence="3">DSM 14237 / IC166 / ACAM 630</strain>
    </source>
</reference>
<dbReference type="eggNOG" id="COG1360">
    <property type="taxonomic scope" value="Bacteria"/>
</dbReference>
<dbReference type="Proteomes" id="UP000008634">
    <property type="component" value="Chromosome"/>
</dbReference>
<keyword evidence="1" id="KW-0472">Membrane</keyword>
<dbReference type="HOGENOM" id="CLU_103745_0_0_10"/>
<sequence>MSAKKKNTDFFWVSFSDLMTSLFFIMLVLFVLTVVYLRIEQKKIIAEKEELEKIVQLEEQFKPLQLDGDFYYLEACKKFVAKDLLGKEIFERNKTEILVEYIEPTLLVGRKLEKFLNKLEKNNPTFSYLLVIEGNMGNSYDLKFAKDDSFGYKKSYERALAVYNLWVANDVNFRKSNVEVLISGSGFNGLCREQNEENNKRFSIQIIPKVSNNTNYKNE</sequence>
<dbReference type="RefSeq" id="WP_013549639.1">
    <property type="nucleotide sequence ID" value="NC_014934.1"/>
</dbReference>
<keyword evidence="1" id="KW-1133">Transmembrane helix</keyword>
<evidence type="ECO:0000313" key="2">
    <source>
        <dbReference type="EMBL" id="ADV48150.1"/>
    </source>
</evidence>
<dbReference type="EMBL" id="CP002453">
    <property type="protein sequence ID" value="ADV48150.1"/>
    <property type="molecule type" value="Genomic_DNA"/>
</dbReference>
<evidence type="ECO:0000313" key="3">
    <source>
        <dbReference type="Proteomes" id="UP000008634"/>
    </source>
</evidence>
<dbReference type="STRING" id="688270.Celal_0820"/>